<dbReference type="EMBL" id="BNJF01000004">
    <property type="protein sequence ID" value="GHO48883.1"/>
    <property type="molecule type" value="Genomic_DNA"/>
</dbReference>
<feature type="region of interest" description="Disordered" evidence="1">
    <location>
        <begin position="124"/>
        <end position="148"/>
    </location>
</feature>
<gene>
    <name evidence="2" type="ORF">KSX_70460</name>
    <name evidence="3" type="ORF">KSX_93660</name>
</gene>
<dbReference type="InterPro" id="IPR009057">
    <property type="entry name" value="Homeodomain-like_sf"/>
</dbReference>
<evidence type="ECO:0008006" key="5">
    <source>
        <dbReference type="Google" id="ProtNLM"/>
    </source>
</evidence>
<proteinExistence type="predicted"/>
<evidence type="ECO:0000313" key="2">
    <source>
        <dbReference type="EMBL" id="GHO48883.1"/>
    </source>
</evidence>
<sequence length="148" mass="17135">MQWASEQQRVPQIATRLGVAENTVRNWLHRFNEAGLPGLFDEDRTGRPPTYSPQEVSVVVATALTKPDDLGLPFGHWTLDRLEVYLNEEKGIAIKRSRINEILQAEGLRWRKDEHWFGERVDPDFAKKGGHHHPLHGSTKEEHRRESR</sequence>
<organism evidence="2 4">
    <name type="scientific">Ktedonospora formicarum</name>
    <dbReference type="NCBI Taxonomy" id="2778364"/>
    <lineage>
        <taxon>Bacteria</taxon>
        <taxon>Bacillati</taxon>
        <taxon>Chloroflexota</taxon>
        <taxon>Ktedonobacteria</taxon>
        <taxon>Ktedonobacterales</taxon>
        <taxon>Ktedonobacteraceae</taxon>
        <taxon>Ktedonospora</taxon>
    </lineage>
</organism>
<comment type="caution">
    <text evidence="2">The sequence shown here is derived from an EMBL/GenBank/DDBJ whole genome shotgun (WGS) entry which is preliminary data.</text>
</comment>
<reference evidence="2" key="1">
    <citation type="submission" date="2020-10" db="EMBL/GenBank/DDBJ databases">
        <title>Taxonomic study of unclassified bacteria belonging to the class Ktedonobacteria.</title>
        <authorList>
            <person name="Yabe S."/>
            <person name="Wang C.M."/>
            <person name="Zheng Y."/>
            <person name="Sakai Y."/>
            <person name="Cavaletti L."/>
            <person name="Monciardini P."/>
            <person name="Donadio S."/>
        </authorList>
    </citation>
    <scope>NUCLEOTIDE SEQUENCE</scope>
    <source>
        <strain evidence="2">SOSP1-1</strain>
    </source>
</reference>
<dbReference type="Proteomes" id="UP000612362">
    <property type="component" value="Unassembled WGS sequence"/>
</dbReference>
<evidence type="ECO:0000313" key="3">
    <source>
        <dbReference type="EMBL" id="GHO51203.1"/>
    </source>
</evidence>
<dbReference type="AlphaFoldDB" id="A0A8J3MWP7"/>
<evidence type="ECO:0000313" key="4">
    <source>
        <dbReference type="Proteomes" id="UP000612362"/>
    </source>
</evidence>
<evidence type="ECO:0000256" key="1">
    <source>
        <dbReference type="SAM" id="MobiDB-lite"/>
    </source>
</evidence>
<dbReference type="SUPFAM" id="SSF46689">
    <property type="entry name" value="Homeodomain-like"/>
    <property type="match status" value="1"/>
</dbReference>
<dbReference type="Pfam" id="PF13565">
    <property type="entry name" value="HTH_32"/>
    <property type="match status" value="1"/>
</dbReference>
<protein>
    <recommendedName>
        <fullName evidence="5">Transposase</fullName>
    </recommendedName>
</protein>
<feature type="compositionally biased region" description="Basic and acidic residues" evidence="1">
    <location>
        <begin position="138"/>
        <end position="148"/>
    </location>
</feature>
<dbReference type="EMBL" id="BNJF01000011">
    <property type="protein sequence ID" value="GHO51203.1"/>
    <property type="molecule type" value="Genomic_DNA"/>
</dbReference>
<name>A0A8J3MWP7_9CHLR</name>
<accession>A0A8J3MWP7</accession>
<keyword evidence="4" id="KW-1185">Reference proteome</keyword>